<proteinExistence type="predicted"/>
<dbReference type="AlphaFoldDB" id="A0AAD5LQ37"/>
<accession>A0AAD5LQ37</accession>
<evidence type="ECO:0000313" key="1">
    <source>
        <dbReference type="EMBL" id="KAJ0389038.1"/>
    </source>
</evidence>
<sequence>MGRLADELMPSYTESMGGLLDVSTVVEAMVHAVEDETNPGRCLRIVQSGTGYYRFAGDKAIYPNAKL</sequence>
<keyword evidence="2" id="KW-1185">Reference proteome</keyword>
<evidence type="ECO:0000313" key="2">
    <source>
        <dbReference type="Proteomes" id="UP001209570"/>
    </source>
</evidence>
<protein>
    <submittedName>
        <fullName evidence="1">Uncharacterized protein</fullName>
    </submittedName>
</protein>
<name>A0AAD5LQ37_PYTIN</name>
<dbReference type="Proteomes" id="UP001209570">
    <property type="component" value="Unassembled WGS sequence"/>
</dbReference>
<dbReference type="EMBL" id="JAKCXM010005162">
    <property type="protein sequence ID" value="KAJ0389038.1"/>
    <property type="molecule type" value="Genomic_DNA"/>
</dbReference>
<comment type="caution">
    <text evidence="1">The sequence shown here is derived from an EMBL/GenBank/DDBJ whole genome shotgun (WGS) entry which is preliminary data.</text>
</comment>
<organism evidence="1 2">
    <name type="scientific">Pythium insidiosum</name>
    <name type="common">Pythiosis disease agent</name>
    <dbReference type="NCBI Taxonomy" id="114742"/>
    <lineage>
        <taxon>Eukaryota</taxon>
        <taxon>Sar</taxon>
        <taxon>Stramenopiles</taxon>
        <taxon>Oomycota</taxon>
        <taxon>Peronosporomycetes</taxon>
        <taxon>Pythiales</taxon>
        <taxon>Pythiaceae</taxon>
        <taxon>Pythium</taxon>
    </lineage>
</organism>
<gene>
    <name evidence="1" type="ORF">P43SY_006407</name>
</gene>
<reference evidence="1" key="1">
    <citation type="submission" date="2021-12" db="EMBL/GenBank/DDBJ databases">
        <title>Prjna785345.</title>
        <authorList>
            <person name="Rujirawat T."/>
            <person name="Krajaejun T."/>
        </authorList>
    </citation>
    <scope>NUCLEOTIDE SEQUENCE</scope>
    <source>
        <strain evidence="1">Pi057C3</strain>
    </source>
</reference>